<protein>
    <submittedName>
        <fullName evidence="1">Uncharacterized protein</fullName>
    </submittedName>
</protein>
<evidence type="ECO:0000313" key="1">
    <source>
        <dbReference type="EMBL" id="KAI3668028.1"/>
    </source>
</evidence>
<dbReference type="Proteomes" id="UP001055879">
    <property type="component" value="Linkage Group LG17"/>
</dbReference>
<dbReference type="EMBL" id="CM042063">
    <property type="protein sequence ID" value="KAI3668028.1"/>
    <property type="molecule type" value="Genomic_DNA"/>
</dbReference>
<reference evidence="1 2" key="2">
    <citation type="journal article" date="2022" name="Mol. Ecol. Resour.">
        <title>The genomes of chicory, endive, great burdock and yacon provide insights into Asteraceae paleo-polyploidization history and plant inulin production.</title>
        <authorList>
            <person name="Fan W."/>
            <person name="Wang S."/>
            <person name="Wang H."/>
            <person name="Wang A."/>
            <person name="Jiang F."/>
            <person name="Liu H."/>
            <person name="Zhao H."/>
            <person name="Xu D."/>
            <person name="Zhang Y."/>
        </authorList>
    </citation>
    <scope>NUCLEOTIDE SEQUENCE [LARGE SCALE GENOMIC DNA]</scope>
    <source>
        <strain evidence="2">cv. Niubang</strain>
    </source>
</reference>
<reference evidence="2" key="1">
    <citation type="journal article" date="2022" name="Mol. Ecol. Resour.">
        <title>The genomes of chicory, endive, great burdock and yacon provide insights into Asteraceae palaeo-polyploidization history and plant inulin production.</title>
        <authorList>
            <person name="Fan W."/>
            <person name="Wang S."/>
            <person name="Wang H."/>
            <person name="Wang A."/>
            <person name="Jiang F."/>
            <person name="Liu H."/>
            <person name="Zhao H."/>
            <person name="Xu D."/>
            <person name="Zhang Y."/>
        </authorList>
    </citation>
    <scope>NUCLEOTIDE SEQUENCE [LARGE SCALE GENOMIC DNA]</scope>
    <source>
        <strain evidence="2">cv. Niubang</strain>
    </source>
</reference>
<accession>A0ACB8XKW1</accession>
<sequence length="99" mass="11073">MNSPSSCNHSFIAPSIDHHLLQLIPSSSTPSSAPSIDSISLWIVRVFAFACLYFSSILLPQLSIFLSIYIDEIDVEVDEMIEPEYVDDENDGMYLPYIG</sequence>
<organism evidence="1 2">
    <name type="scientific">Arctium lappa</name>
    <name type="common">Greater burdock</name>
    <name type="synonym">Lappa major</name>
    <dbReference type="NCBI Taxonomy" id="4217"/>
    <lineage>
        <taxon>Eukaryota</taxon>
        <taxon>Viridiplantae</taxon>
        <taxon>Streptophyta</taxon>
        <taxon>Embryophyta</taxon>
        <taxon>Tracheophyta</taxon>
        <taxon>Spermatophyta</taxon>
        <taxon>Magnoliopsida</taxon>
        <taxon>eudicotyledons</taxon>
        <taxon>Gunneridae</taxon>
        <taxon>Pentapetalae</taxon>
        <taxon>asterids</taxon>
        <taxon>campanulids</taxon>
        <taxon>Asterales</taxon>
        <taxon>Asteraceae</taxon>
        <taxon>Carduoideae</taxon>
        <taxon>Cardueae</taxon>
        <taxon>Arctiinae</taxon>
        <taxon>Arctium</taxon>
    </lineage>
</organism>
<comment type="caution">
    <text evidence="1">The sequence shown here is derived from an EMBL/GenBank/DDBJ whole genome shotgun (WGS) entry which is preliminary data.</text>
</comment>
<keyword evidence="2" id="KW-1185">Reference proteome</keyword>
<evidence type="ECO:0000313" key="2">
    <source>
        <dbReference type="Proteomes" id="UP001055879"/>
    </source>
</evidence>
<name>A0ACB8XKW1_ARCLA</name>
<proteinExistence type="predicted"/>
<gene>
    <name evidence="1" type="ORF">L6452_43101</name>
</gene>